<evidence type="ECO:0000313" key="1">
    <source>
        <dbReference type="EMBL" id="EAR94875.1"/>
    </source>
</evidence>
<dbReference type="GeneID" id="7844246"/>
<dbReference type="Proteomes" id="UP000009168">
    <property type="component" value="Unassembled WGS sequence"/>
</dbReference>
<dbReference type="HOGENOM" id="CLU_2077799_0_0_1"/>
<evidence type="ECO:0000313" key="2">
    <source>
        <dbReference type="Proteomes" id="UP000009168"/>
    </source>
</evidence>
<protein>
    <submittedName>
        <fullName evidence="1">Uncharacterized protein</fullName>
    </submittedName>
</protein>
<keyword evidence="2" id="KW-1185">Reference proteome</keyword>
<dbReference type="RefSeq" id="XP_001015120.1">
    <property type="nucleotide sequence ID" value="XM_001015120.2"/>
</dbReference>
<dbReference type="KEGG" id="tet:TTHERM_00718010"/>
<dbReference type="AlphaFoldDB" id="Q23E78"/>
<name>Q23E78_TETTS</name>
<reference evidence="2" key="1">
    <citation type="journal article" date="2006" name="PLoS Biol.">
        <title>Macronuclear genome sequence of the ciliate Tetrahymena thermophila, a model eukaryote.</title>
        <authorList>
            <person name="Eisen J.A."/>
            <person name="Coyne R.S."/>
            <person name="Wu M."/>
            <person name="Wu D."/>
            <person name="Thiagarajan M."/>
            <person name="Wortman J.R."/>
            <person name="Badger J.H."/>
            <person name="Ren Q."/>
            <person name="Amedeo P."/>
            <person name="Jones K.M."/>
            <person name="Tallon L.J."/>
            <person name="Delcher A.L."/>
            <person name="Salzberg S.L."/>
            <person name="Silva J.C."/>
            <person name="Haas B.J."/>
            <person name="Majoros W.H."/>
            <person name="Farzad M."/>
            <person name="Carlton J.M."/>
            <person name="Smith R.K. Jr."/>
            <person name="Garg J."/>
            <person name="Pearlman R.E."/>
            <person name="Karrer K.M."/>
            <person name="Sun L."/>
            <person name="Manning G."/>
            <person name="Elde N.C."/>
            <person name="Turkewitz A.P."/>
            <person name="Asai D.J."/>
            <person name="Wilkes D.E."/>
            <person name="Wang Y."/>
            <person name="Cai H."/>
            <person name="Collins K."/>
            <person name="Stewart B.A."/>
            <person name="Lee S.R."/>
            <person name="Wilamowska K."/>
            <person name="Weinberg Z."/>
            <person name="Ruzzo W.L."/>
            <person name="Wloga D."/>
            <person name="Gaertig J."/>
            <person name="Frankel J."/>
            <person name="Tsao C.-C."/>
            <person name="Gorovsky M.A."/>
            <person name="Keeling P.J."/>
            <person name="Waller R.F."/>
            <person name="Patron N.J."/>
            <person name="Cherry J.M."/>
            <person name="Stover N.A."/>
            <person name="Krieger C.J."/>
            <person name="del Toro C."/>
            <person name="Ryder H.F."/>
            <person name="Williamson S.C."/>
            <person name="Barbeau R.A."/>
            <person name="Hamilton E.P."/>
            <person name="Orias E."/>
        </authorList>
    </citation>
    <scope>NUCLEOTIDE SEQUENCE [LARGE SCALE GENOMIC DNA]</scope>
    <source>
        <strain evidence="2">SB210</strain>
    </source>
</reference>
<gene>
    <name evidence="1" type="ORF">TTHERM_00718010</name>
</gene>
<sequence>MDQSIFDTIRNCYQTAYEIQTALSNKFDMGFKILMVHSVTDGYISEQDLAASRKDFAKHCNKLAELHDRRTQKYVSQRLEQFKTCAVQVRNYTKEYSSLYEYSTNCFDEFSDKQQGRL</sequence>
<dbReference type="InParanoid" id="Q23E78"/>
<dbReference type="EMBL" id="GG662649">
    <property type="protein sequence ID" value="EAR94875.1"/>
    <property type="molecule type" value="Genomic_DNA"/>
</dbReference>
<proteinExistence type="predicted"/>
<accession>Q23E78</accession>
<organism evidence="1 2">
    <name type="scientific">Tetrahymena thermophila (strain SB210)</name>
    <dbReference type="NCBI Taxonomy" id="312017"/>
    <lineage>
        <taxon>Eukaryota</taxon>
        <taxon>Sar</taxon>
        <taxon>Alveolata</taxon>
        <taxon>Ciliophora</taxon>
        <taxon>Intramacronucleata</taxon>
        <taxon>Oligohymenophorea</taxon>
        <taxon>Hymenostomatida</taxon>
        <taxon>Tetrahymenina</taxon>
        <taxon>Tetrahymenidae</taxon>
        <taxon>Tetrahymena</taxon>
    </lineage>
</organism>